<dbReference type="EMBL" id="CP013572">
    <property type="protein sequence ID" value="ANL87893.1"/>
    <property type="molecule type" value="Genomic_DNA"/>
</dbReference>
<evidence type="ECO:0000256" key="1">
    <source>
        <dbReference type="ARBA" id="ARBA00007572"/>
    </source>
</evidence>
<dbReference type="CDD" id="cd07906">
    <property type="entry name" value="Adenylation_DNA_ligase_LigD_LigC"/>
    <property type="match status" value="1"/>
</dbReference>
<dbReference type="PANTHER" id="PTHR45674">
    <property type="entry name" value="DNA LIGASE 1/3 FAMILY MEMBER"/>
    <property type="match status" value="1"/>
</dbReference>
<evidence type="ECO:0000256" key="2">
    <source>
        <dbReference type="ARBA" id="ARBA00022598"/>
    </source>
</evidence>
<comment type="similarity">
    <text evidence="1">Belongs to the ATP-dependent DNA ligase family.</text>
</comment>
<evidence type="ECO:0000256" key="3">
    <source>
        <dbReference type="SAM" id="MobiDB-lite"/>
    </source>
</evidence>
<dbReference type="Pfam" id="PF01068">
    <property type="entry name" value="DNA_ligase_A_M"/>
    <property type="match status" value="1"/>
</dbReference>
<dbReference type="InterPro" id="IPR050191">
    <property type="entry name" value="ATP-dep_DNA_ligase"/>
</dbReference>
<feature type="compositionally biased region" description="Polar residues" evidence="3">
    <location>
        <begin position="193"/>
        <end position="207"/>
    </location>
</feature>
<keyword evidence="2 5" id="KW-0436">Ligase</keyword>
<organism evidence="5 6">
    <name type="scientific">Rhizobium phaseoli</name>
    <dbReference type="NCBI Taxonomy" id="396"/>
    <lineage>
        <taxon>Bacteria</taxon>
        <taxon>Pseudomonadati</taxon>
        <taxon>Pseudomonadota</taxon>
        <taxon>Alphaproteobacteria</taxon>
        <taxon>Hyphomicrobiales</taxon>
        <taxon>Rhizobiaceae</taxon>
        <taxon>Rhizobium/Agrobacterium group</taxon>
        <taxon>Rhizobium</taxon>
    </lineage>
</organism>
<protein>
    <submittedName>
        <fullName evidence="5">ATP-dependent DNA ligase protein</fullName>
    </submittedName>
</protein>
<accession>A0ABN4QQV6</accession>
<dbReference type="PANTHER" id="PTHR45674:SF4">
    <property type="entry name" value="DNA LIGASE 1"/>
    <property type="match status" value="1"/>
</dbReference>
<keyword evidence="6" id="KW-1185">Reference proteome</keyword>
<dbReference type="GO" id="GO:0016874">
    <property type="term" value="F:ligase activity"/>
    <property type="evidence" value="ECO:0007669"/>
    <property type="project" value="UniProtKB-KW"/>
</dbReference>
<dbReference type="Gene3D" id="3.30.470.30">
    <property type="entry name" value="DNA ligase/mRNA capping enzyme"/>
    <property type="match status" value="1"/>
</dbReference>
<name>A0ABN4QQV6_9HYPH</name>
<reference evidence="5 6" key="1">
    <citation type="submission" date="2015-11" db="EMBL/GenBank/DDBJ databases">
        <title>The limits of bacterial species coexistence and the symbiotic plasmid transference in sympatric Rhizobium populations.</title>
        <authorList>
            <person name="Perez-Carrascal O.M."/>
            <person name="VanInsberghe D."/>
            <person name="Juarez S."/>
            <person name="Polz M.F."/>
            <person name="Vinuesa P."/>
            <person name="Gonzalez V."/>
        </authorList>
    </citation>
    <scope>NUCLEOTIDE SEQUENCE [LARGE SCALE GENOMIC DNA]</scope>
    <source>
        <strain evidence="5 6">N771</strain>
        <plasmid evidence="5 6">pRphaN671d</plasmid>
    </source>
</reference>
<dbReference type="Proteomes" id="UP000078551">
    <property type="component" value="Plasmid pRphaN671d"/>
</dbReference>
<dbReference type="InterPro" id="IPR012310">
    <property type="entry name" value="DNA_ligase_ATP-dep_cent"/>
</dbReference>
<feature type="region of interest" description="Disordered" evidence="3">
    <location>
        <begin position="1"/>
        <end position="39"/>
    </location>
</feature>
<dbReference type="PROSITE" id="PS50160">
    <property type="entry name" value="DNA_LIGASE_A3"/>
    <property type="match status" value="1"/>
</dbReference>
<geneLocation type="plasmid" evidence="5 6">
    <name>pRphaN671d</name>
</geneLocation>
<keyword evidence="5" id="KW-0614">Plasmid</keyword>
<evidence type="ECO:0000259" key="4">
    <source>
        <dbReference type="PROSITE" id="PS50160"/>
    </source>
</evidence>
<evidence type="ECO:0000313" key="6">
    <source>
        <dbReference type="Proteomes" id="UP000078551"/>
    </source>
</evidence>
<feature type="region of interest" description="Disordered" evidence="3">
    <location>
        <begin position="193"/>
        <end position="231"/>
    </location>
</feature>
<evidence type="ECO:0000313" key="5">
    <source>
        <dbReference type="EMBL" id="ANL87893.1"/>
    </source>
</evidence>
<dbReference type="SUPFAM" id="SSF56091">
    <property type="entry name" value="DNA ligase/mRNA capping enzyme, catalytic domain"/>
    <property type="match status" value="1"/>
</dbReference>
<sequence length="289" mass="31637">MTKPPGKKTQPLLGAAEAPLRSRARKPRDPKQPVLPFDPMPNRVEPCLALLASKPPRGPQWIYEVKWDGYRLAIHVEPTRVRVLTRGGHEWTHRFPSIAQAASWLGGTMILDGEAVVLDEQGRTDFGAFQQALGGRGGTRSADEAIFFAFDIIYLDGHDLRRMAFSERRQMLESIVPADSFGAIRLSERSKPMVTSCSRQPVSTGSRGSLPRRSMHPTGRAASVTGSRSNASKATAFSSSAMNLPRRRWAVLNDCCSPLTAITISSMSEAWAPVSKNARQSVSGRISIS</sequence>
<feature type="domain" description="ATP-dependent DNA ligase family profile" evidence="4">
    <location>
        <begin position="147"/>
        <end position="176"/>
    </location>
</feature>
<gene>
    <name evidence="5" type="ORF">AMC81_PD00036</name>
</gene>
<proteinExistence type="inferred from homology"/>